<evidence type="ECO:0000256" key="1">
    <source>
        <dbReference type="ARBA" id="ARBA00008779"/>
    </source>
</evidence>
<feature type="signal peptide" evidence="6">
    <location>
        <begin position="1"/>
        <end position="31"/>
    </location>
</feature>
<evidence type="ECO:0000256" key="6">
    <source>
        <dbReference type="SAM" id="SignalP"/>
    </source>
</evidence>
<accession>A0AAE0CDY2</accession>
<reference evidence="8 9" key="1">
    <citation type="journal article" date="2015" name="Genome Biol. Evol.">
        <title>Comparative Genomics of a Bacterivorous Green Alga Reveals Evolutionary Causalities and Consequences of Phago-Mixotrophic Mode of Nutrition.</title>
        <authorList>
            <person name="Burns J.A."/>
            <person name="Paasch A."/>
            <person name="Narechania A."/>
            <person name="Kim E."/>
        </authorList>
    </citation>
    <scope>NUCLEOTIDE SEQUENCE [LARGE SCALE GENOMIC DNA]</scope>
    <source>
        <strain evidence="8 9">PLY_AMNH</strain>
    </source>
</reference>
<dbReference type="EMBL" id="LGRX02025470">
    <property type="protein sequence ID" value="KAK3252350.1"/>
    <property type="molecule type" value="Genomic_DNA"/>
</dbReference>
<keyword evidence="9" id="KW-1185">Reference proteome</keyword>
<comment type="similarity">
    <text evidence="1">Belongs to the sulfatase family.</text>
</comment>
<keyword evidence="5" id="KW-0325">Glycoprotein</keyword>
<dbReference type="InterPro" id="IPR024607">
    <property type="entry name" value="Sulfatase_CS"/>
</dbReference>
<dbReference type="InterPro" id="IPR047115">
    <property type="entry name" value="ARSB"/>
</dbReference>
<keyword evidence="2" id="KW-0479">Metal-binding</keyword>
<dbReference type="GO" id="GO:0046872">
    <property type="term" value="F:metal ion binding"/>
    <property type="evidence" value="ECO:0007669"/>
    <property type="project" value="UniProtKB-KW"/>
</dbReference>
<evidence type="ECO:0000256" key="5">
    <source>
        <dbReference type="ARBA" id="ARBA00023180"/>
    </source>
</evidence>
<dbReference type="PANTHER" id="PTHR10342">
    <property type="entry name" value="ARYLSULFATASE"/>
    <property type="match status" value="1"/>
</dbReference>
<sequence>MTSSPFPGQQRNNSLWTAFLFVLAVAPGFSAEKQFARSLSLGRDEKSRKPNIVLILADDLGFADAQVCAGALSLCNTTDMRTPQIKELVSESVVLERMYVAPVCSPSRAQIMTGRYAFRYGLQNLVVQLGFNYALNTNETLLPEDLRKLGYATHLVGKWHLGYTRWEEAPTFRGFDSFFGLYSGEQAYFSKETTEGQPYVTSDVPFRGFDFRDDVRPNCGADCSKVRKDLTGIYNPPLFTQRGSDIIQSHDFEESPLFMYFAMQSVHSPQEVPESYVKPFADPSRPDMYIKDADRRKYAGMVSAMDESVGGVIDALKAKGVYEDTVIVFLSDNGGETSTFVGDSYIGQNNSPLRGDKATLYEGGMRSLSFIKAPGLAAGKYGGLLSEVDLYATLLEAAGASMPERPGFPSDSISFWGHLQGFQGGPKRQELVYLQDTTNHPEFSSPATWSGTIVTDKWKLIVGEPGATFDYFPIPDPDPTPGDIVNIKCYPGCLFDLEVDGIESTDVYSAHVDVAGKLLERIKFYNESYVKAYWPNYPGCDWNDEADPRHFSGVWTPYR</sequence>
<keyword evidence="3" id="KW-0378">Hydrolase</keyword>
<protein>
    <recommendedName>
        <fullName evidence="7">Sulfatase N-terminal domain-containing protein</fullName>
    </recommendedName>
</protein>
<dbReference type="Pfam" id="PF00884">
    <property type="entry name" value="Sulfatase"/>
    <property type="match status" value="1"/>
</dbReference>
<evidence type="ECO:0000256" key="4">
    <source>
        <dbReference type="ARBA" id="ARBA00022837"/>
    </source>
</evidence>
<dbReference type="SUPFAM" id="SSF53649">
    <property type="entry name" value="Alkaline phosphatase-like"/>
    <property type="match status" value="1"/>
</dbReference>
<dbReference type="AlphaFoldDB" id="A0AAE0CDY2"/>
<name>A0AAE0CDY2_9CHLO</name>
<keyword evidence="6" id="KW-0732">Signal</keyword>
<dbReference type="InterPro" id="IPR000917">
    <property type="entry name" value="Sulfatase_N"/>
</dbReference>
<dbReference type="GO" id="GO:0008484">
    <property type="term" value="F:sulfuric ester hydrolase activity"/>
    <property type="evidence" value="ECO:0007669"/>
    <property type="project" value="InterPro"/>
</dbReference>
<evidence type="ECO:0000256" key="3">
    <source>
        <dbReference type="ARBA" id="ARBA00022801"/>
    </source>
</evidence>
<evidence type="ECO:0000313" key="8">
    <source>
        <dbReference type="EMBL" id="KAK3252350.1"/>
    </source>
</evidence>
<gene>
    <name evidence="8" type="ORF">CYMTET_38350</name>
</gene>
<dbReference type="Gene3D" id="3.30.1120.10">
    <property type="match status" value="1"/>
</dbReference>
<dbReference type="PROSITE" id="PS00149">
    <property type="entry name" value="SULFATASE_2"/>
    <property type="match status" value="1"/>
</dbReference>
<organism evidence="8 9">
    <name type="scientific">Cymbomonas tetramitiformis</name>
    <dbReference type="NCBI Taxonomy" id="36881"/>
    <lineage>
        <taxon>Eukaryota</taxon>
        <taxon>Viridiplantae</taxon>
        <taxon>Chlorophyta</taxon>
        <taxon>Pyramimonadophyceae</taxon>
        <taxon>Pyramimonadales</taxon>
        <taxon>Pyramimonadaceae</taxon>
        <taxon>Cymbomonas</taxon>
    </lineage>
</organism>
<evidence type="ECO:0000256" key="2">
    <source>
        <dbReference type="ARBA" id="ARBA00022723"/>
    </source>
</evidence>
<proteinExistence type="inferred from homology"/>
<dbReference type="Gene3D" id="3.40.720.10">
    <property type="entry name" value="Alkaline Phosphatase, subunit A"/>
    <property type="match status" value="1"/>
</dbReference>
<feature type="domain" description="Sulfatase N-terminal" evidence="7">
    <location>
        <begin position="50"/>
        <end position="400"/>
    </location>
</feature>
<keyword evidence="4" id="KW-0106">Calcium</keyword>
<dbReference type="PANTHER" id="PTHR10342:SF274">
    <property type="entry name" value="ARYLSULFATASE B"/>
    <property type="match status" value="1"/>
</dbReference>
<dbReference type="CDD" id="cd16029">
    <property type="entry name" value="4-S"/>
    <property type="match status" value="1"/>
</dbReference>
<dbReference type="Proteomes" id="UP001190700">
    <property type="component" value="Unassembled WGS sequence"/>
</dbReference>
<dbReference type="PROSITE" id="PS00523">
    <property type="entry name" value="SULFATASE_1"/>
    <property type="match status" value="1"/>
</dbReference>
<feature type="chain" id="PRO_5041972222" description="Sulfatase N-terminal domain-containing protein" evidence="6">
    <location>
        <begin position="32"/>
        <end position="559"/>
    </location>
</feature>
<evidence type="ECO:0000259" key="7">
    <source>
        <dbReference type="Pfam" id="PF00884"/>
    </source>
</evidence>
<comment type="caution">
    <text evidence="8">The sequence shown here is derived from an EMBL/GenBank/DDBJ whole genome shotgun (WGS) entry which is preliminary data.</text>
</comment>
<dbReference type="InterPro" id="IPR017850">
    <property type="entry name" value="Alkaline_phosphatase_core_sf"/>
</dbReference>
<evidence type="ECO:0000313" key="9">
    <source>
        <dbReference type="Proteomes" id="UP001190700"/>
    </source>
</evidence>